<dbReference type="Pfam" id="PF03401">
    <property type="entry name" value="TctC"/>
    <property type="match status" value="1"/>
</dbReference>
<dbReference type="CDD" id="cd07012">
    <property type="entry name" value="PBP2_Bug_TTT"/>
    <property type="match status" value="1"/>
</dbReference>
<reference evidence="3 4" key="1">
    <citation type="submission" date="2023-08" db="EMBL/GenBank/DDBJ databases">
        <title>Functional and genomic diversity of the sorghum phyllosphere microbiome.</title>
        <authorList>
            <person name="Shade A."/>
        </authorList>
    </citation>
    <scope>NUCLEOTIDE SEQUENCE [LARGE SCALE GENOMIC DNA]</scope>
    <source>
        <strain evidence="3 4">SORGH_AS_0335</strain>
    </source>
</reference>
<feature type="signal peptide" evidence="2">
    <location>
        <begin position="1"/>
        <end position="31"/>
    </location>
</feature>
<name>A0ABU1IE42_9BURK</name>
<proteinExistence type="inferred from homology"/>
<dbReference type="InterPro" id="IPR042100">
    <property type="entry name" value="Bug_dom1"/>
</dbReference>
<dbReference type="Gene3D" id="3.40.190.10">
    <property type="entry name" value="Periplasmic binding protein-like II"/>
    <property type="match status" value="1"/>
</dbReference>
<dbReference type="SUPFAM" id="SSF53850">
    <property type="entry name" value="Periplasmic binding protein-like II"/>
    <property type="match status" value="1"/>
</dbReference>
<accession>A0ABU1IE42</accession>
<dbReference type="EMBL" id="JAVIZX010000001">
    <property type="protein sequence ID" value="MDR6215390.1"/>
    <property type="molecule type" value="Genomic_DNA"/>
</dbReference>
<protein>
    <submittedName>
        <fullName evidence="3">Tripartite-type tricarboxylate transporter receptor subunit TctC</fullName>
    </submittedName>
</protein>
<feature type="chain" id="PRO_5047100507" evidence="2">
    <location>
        <begin position="32"/>
        <end position="331"/>
    </location>
</feature>
<sequence length="331" mass="34380">MSFSSAPSSRRTVVAALLATFAVSLSGVAAAQTEWPARPVKIVVPYAAGGAVDVVTRKIAQKLGEQTGQSFIVENKPGASSTIGSTQVARSEADGYTLLANDTSYALLPHIFKRLPFDYNADLVPVSAFVFAPMSMVVSASSPYKTLPELLAFAKANPGRVTYGSGGAGTLPHFAAEALGLATNVKLLHVPFKGAAEATQAVLGNTIDMQFASPSGVVSNVQGGKLRMLGISGDQRIALLPQVPTFAESGVKDFGVINWTGLWAPKGTPSAVLQRLQKEIATAMASPDMKAFSASVAAQPRHVDAAAFSALLSESSALWGQVAARSGFDKQ</sequence>
<evidence type="ECO:0000313" key="4">
    <source>
        <dbReference type="Proteomes" id="UP001267710"/>
    </source>
</evidence>
<keyword evidence="2" id="KW-0732">Signal</keyword>
<keyword evidence="4" id="KW-1185">Reference proteome</keyword>
<evidence type="ECO:0000313" key="3">
    <source>
        <dbReference type="EMBL" id="MDR6215390.1"/>
    </source>
</evidence>
<organism evidence="3 4">
    <name type="scientific">Paracidovorax wautersii</name>
    <dbReference type="NCBI Taxonomy" id="1177982"/>
    <lineage>
        <taxon>Bacteria</taxon>
        <taxon>Pseudomonadati</taxon>
        <taxon>Pseudomonadota</taxon>
        <taxon>Betaproteobacteria</taxon>
        <taxon>Burkholderiales</taxon>
        <taxon>Comamonadaceae</taxon>
        <taxon>Paracidovorax</taxon>
    </lineage>
</organism>
<keyword evidence="3" id="KW-0675">Receptor</keyword>
<comment type="caution">
    <text evidence="3">The sequence shown here is derived from an EMBL/GenBank/DDBJ whole genome shotgun (WGS) entry which is preliminary data.</text>
</comment>
<comment type="similarity">
    <text evidence="1">Belongs to the UPF0065 (bug) family.</text>
</comment>
<dbReference type="Proteomes" id="UP001267710">
    <property type="component" value="Unassembled WGS sequence"/>
</dbReference>
<dbReference type="InterPro" id="IPR005064">
    <property type="entry name" value="BUG"/>
</dbReference>
<dbReference type="Gene3D" id="3.40.190.150">
    <property type="entry name" value="Bordetella uptake gene, domain 1"/>
    <property type="match status" value="1"/>
</dbReference>
<evidence type="ECO:0000256" key="1">
    <source>
        <dbReference type="ARBA" id="ARBA00006987"/>
    </source>
</evidence>
<dbReference type="PANTHER" id="PTHR42928">
    <property type="entry name" value="TRICARBOXYLATE-BINDING PROTEIN"/>
    <property type="match status" value="1"/>
</dbReference>
<evidence type="ECO:0000256" key="2">
    <source>
        <dbReference type="SAM" id="SignalP"/>
    </source>
</evidence>
<gene>
    <name evidence="3" type="ORF">QE399_003079</name>
</gene>
<dbReference type="RefSeq" id="WP_309829976.1">
    <property type="nucleotide sequence ID" value="NZ_JAVIZX010000001.1"/>
</dbReference>
<dbReference type="PIRSF" id="PIRSF017082">
    <property type="entry name" value="YflP"/>
    <property type="match status" value="1"/>
</dbReference>
<dbReference type="PANTHER" id="PTHR42928:SF5">
    <property type="entry name" value="BLR1237 PROTEIN"/>
    <property type="match status" value="1"/>
</dbReference>